<sequence>MRMSPWGRMRRDIQWFLGGHEVDFTDQEWQEMQESFRERSMIWQKGGSRSWSKGDTCRVAWTDKRS</sequence>
<proteinExistence type="predicted"/>
<dbReference type="GeneID" id="85442824"/>
<protein>
    <submittedName>
        <fullName evidence="1">Uncharacterized protein</fullName>
    </submittedName>
</protein>
<dbReference type="Proteomes" id="UP001230504">
    <property type="component" value="Unassembled WGS sequence"/>
</dbReference>
<keyword evidence="2" id="KW-1185">Reference proteome</keyword>
<evidence type="ECO:0000313" key="2">
    <source>
        <dbReference type="Proteomes" id="UP001230504"/>
    </source>
</evidence>
<dbReference type="RefSeq" id="XP_060410823.1">
    <property type="nucleotide sequence ID" value="XM_060558584.1"/>
</dbReference>
<accession>A0AAD8PS73</accession>
<gene>
    <name evidence="1" type="ORF">LY79DRAFT_563676</name>
</gene>
<evidence type="ECO:0000313" key="1">
    <source>
        <dbReference type="EMBL" id="KAK1579715.1"/>
    </source>
</evidence>
<dbReference type="AlphaFoldDB" id="A0AAD8PS73"/>
<organism evidence="1 2">
    <name type="scientific">Colletotrichum navitas</name>
    <dbReference type="NCBI Taxonomy" id="681940"/>
    <lineage>
        <taxon>Eukaryota</taxon>
        <taxon>Fungi</taxon>
        <taxon>Dikarya</taxon>
        <taxon>Ascomycota</taxon>
        <taxon>Pezizomycotina</taxon>
        <taxon>Sordariomycetes</taxon>
        <taxon>Hypocreomycetidae</taxon>
        <taxon>Glomerellales</taxon>
        <taxon>Glomerellaceae</taxon>
        <taxon>Colletotrichum</taxon>
        <taxon>Colletotrichum graminicola species complex</taxon>
    </lineage>
</organism>
<comment type="caution">
    <text evidence="1">The sequence shown here is derived from an EMBL/GenBank/DDBJ whole genome shotgun (WGS) entry which is preliminary data.</text>
</comment>
<name>A0AAD8PS73_9PEZI</name>
<dbReference type="EMBL" id="JAHLJV010000063">
    <property type="protein sequence ID" value="KAK1579715.1"/>
    <property type="molecule type" value="Genomic_DNA"/>
</dbReference>
<reference evidence="1" key="1">
    <citation type="submission" date="2021-06" db="EMBL/GenBank/DDBJ databases">
        <title>Comparative genomics, transcriptomics and evolutionary studies reveal genomic signatures of adaptation to plant cell wall in hemibiotrophic fungi.</title>
        <authorList>
            <consortium name="DOE Joint Genome Institute"/>
            <person name="Baroncelli R."/>
            <person name="Diaz J.F."/>
            <person name="Benocci T."/>
            <person name="Peng M."/>
            <person name="Battaglia E."/>
            <person name="Haridas S."/>
            <person name="Andreopoulos W."/>
            <person name="Labutti K."/>
            <person name="Pangilinan J."/>
            <person name="Floch G.L."/>
            <person name="Makela M.R."/>
            <person name="Henrissat B."/>
            <person name="Grigoriev I.V."/>
            <person name="Crouch J.A."/>
            <person name="De Vries R.P."/>
            <person name="Sukno S.A."/>
            <person name="Thon M.R."/>
        </authorList>
    </citation>
    <scope>NUCLEOTIDE SEQUENCE</scope>
    <source>
        <strain evidence="1">CBS 125086</strain>
    </source>
</reference>